<sequence length="115" mass="13739">MVCQEKTIIKYLLFDKWMIPLIWRAAIHPSQNKNHVNQMGPQIIYKNQMLVLHRLLEQSLWRKQAAHLMRAKEPYWPVLQQGKTCQQRTLTVAVMMMMRLILRSLKTTRVISILK</sequence>
<reference evidence="1" key="1">
    <citation type="submission" date="2014-09" db="EMBL/GenBank/DDBJ databases">
        <authorList>
            <person name="Magalhaes I.L.F."/>
            <person name="Oliveira U."/>
            <person name="Santos F.R."/>
            <person name="Vidigal T.H.D.A."/>
            <person name="Brescovit A.D."/>
            <person name="Santos A.J."/>
        </authorList>
    </citation>
    <scope>NUCLEOTIDE SEQUENCE</scope>
    <source>
        <tissue evidence="1">Shoot tissue taken approximately 20 cm above the soil surface</tissue>
    </source>
</reference>
<name>A0A0A9E0X3_ARUDO</name>
<proteinExistence type="predicted"/>
<organism evidence="1">
    <name type="scientific">Arundo donax</name>
    <name type="common">Giant reed</name>
    <name type="synonym">Donax arundinaceus</name>
    <dbReference type="NCBI Taxonomy" id="35708"/>
    <lineage>
        <taxon>Eukaryota</taxon>
        <taxon>Viridiplantae</taxon>
        <taxon>Streptophyta</taxon>
        <taxon>Embryophyta</taxon>
        <taxon>Tracheophyta</taxon>
        <taxon>Spermatophyta</taxon>
        <taxon>Magnoliopsida</taxon>
        <taxon>Liliopsida</taxon>
        <taxon>Poales</taxon>
        <taxon>Poaceae</taxon>
        <taxon>PACMAD clade</taxon>
        <taxon>Arundinoideae</taxon>
        <taxon>Arundineae</taxon>
        <taxon>Arundo</taxon>
    </lineage>
</organism>
<protein>
    <submittedName>
        <fullName evidence="1">Uncharacterized protein</fullName>
    </submittedName>
</protein>
<reference evidence="1" key="2">
    <citation type="journal article" date="2015" name="Data Brief">
        <title>Shoot transcriptome of the giant reed, Arundo donax.</title>
        <authorList>
            <person name="Barrero R.A."/>
            <person name="Guerrero F.D."/>
            <person name="Moolhuijzen P."/>
            <person name="Goolsby J.A."/>
            <person name="Tidwell J."/>
            <person name="Bellgard S.E."/>
            <person name="Bellgard M.I."/>
        </authorList>
    </citation>
    <scope>NUCLEOTIDE SEQUENCE</scope>
    <source>
        <tissue evidence="1">Shoot tissue taken approximately 20 cm above the soil surface</tissue>
    </source>
</reference>
<dbReference type="AlphaFoldDB" id="A0A0A9E0X3"/>
<evidence type="ECO:0000313" key="1">
    <source>
        <dbReference type="EMBL" id="JAD93671.1"/>
    </source>
</evidence>
<accession>A0A0A9E0X3</accession>
<dbReference type="EMBL" id="GBRH01204224">
    <property type="protein sequence ID" value="JAD93671.1"/>
    <property type="molecule type" value="Transcribed_RNA"/>
</dbReference>